<dbReference type="RefSeq" id="WP_006317529.1">
    <property type="nucleotide sequence ID" value="NZ_ARZA01000285.1"/>
</dbReference>
<evidence type="ECO:0000256" key="3">
    <source>
        <dbReference type="ARBA" id="ARBA00022692"/>
    </source>
</evidence>
<keyword evidence="9" id="KW-1185">Reference proteome</keyword>
<dbReference type="PANTHER" id="PTHR30619">
    <property type="entry name" value="DNA INTERNALIZATION/COMPETENCE PROTEIN COMEC/REC2"/>
    <property type="match status" value="1"/>
</dbReference>
<gene>
    <name evidence="8" type="ORF">L21TH_2689</name>
</gene>
<dbReference type="PATRIC" id="fig|1304284.3.peg.2641"/>
<keyword evidence="5 6" id="KW-0472">Membrane</keyword>
<feature type="transmembrane region" description="Helical" evidence="6">
    <location>
        <begin position="793"/>
        <end position="810"/>
    </location>
</feature>
<dbReference type="eggNOG" id="COG0658">
    <property type="taxonomic scope" value="Bacteria"/>
</dbReference>
<dbReference type="InterPro" id="IPR036866">
    <property type="entry name" value="RibonucZ/Hydroxyglut_hydro"/>
</dbReference>
<dbReference type="Pfam" id="PF13567">
    <property type="entry name" value="DUF4131"/>
    <property type="match status" value="1"/>
</dbReference>
<evidence type="ECO:0000256" key="1">
    <source>
        <dbReference type="ARBA" id="ARBA00004651"/>
    </source>
</evidence>
<keyword evidence="3 6" id="KW-0812">Transmembrane</keyword>
<protein>
    <submittedName>
        <fullName evidence="8">Late competence protein ComEC, DNA transport</fullName>
    </submittedName>
</protein>
<dbReference type="STRING" id="1304284.L21TH_2689"/>
<dbReference type="Pfam" id="PF00753">
    <property type="entry name" value="Lactamase_B"/>
    <property type="match status" value="1"/>
</dbReference>
<keyword evidence="4 6" id="KW-1133">Transmembrane helix</keyword>
<evidence type="ECO:0000313" key="9">
    <source>
        <dbReference type="Proteomes" id="UP000013378"/>
    </source>
</evidence>
<evidence type="ECO:0000313" key="8">
    <source>
        <dbReference type="EMBL" id="EOC99285.1"/>
    </source>
</evidence>
<dbReference type="InterPro" id="IPR004797">
    <property type="entry name" value="Competence_ComEC/Rec2"/>
</dbReference>
<evidence type="ECO:0000256" key="2">
    <source>
        <dbReference type="ARBA" id="ARBA00022475"/>
    </source>
</evidence>
<feature type="transmembrane region" description="Helical" evidence="6">
    <location>
        <begin position="268"/>
        <end position="287"/>
    </location>
</feature>
<sequence length="823" mass="94008">MKRPFLYFLIITLVGIYFFYQINLKGIDFLVLGLIILFTVVIFRYFIKYNTSILFIIAFFAIGGLLVVDSSTDSILIDLKKEYVDLKGIIKEEVKISKNYSKYILEATNIKYKNKELKLQENCMLQVSGKKVLRTGDKISLRGIIKEPNSNTNPGLFNYSLYLNTKSISVIVSTKSYLVKVISKENLSFGQAFVNNAKNKLVKTFNMYLSEKNSNLVKSMILGDSKYLENSEAKKIRDLGLAHLLAVSGLHIGILSMFIIFVLKLFRITPKVLIITTVIILWTYGYIVGYPSSILRALVMFSCLLLSKITFRRYDPINSLGFGGLLLLIYRPLWVFDIGFQLSFSATLSLLIFTIRIKHLFLHKIGKLGDILSPLIAVQLGIIPILAYHFNNVSFVSVFTNLILVPIMSIVVILAFVLIIVSFASAKLSIVIGMFLNTLLNISDYFITFIYNKLPIVTVEVFSPSLVEIILYFTLIFISLKIIDIKLFSVALNKVIVIYLTTLVMLSGVFFTYNDEVIIDFIDVGQGDATLIRDNSKAFLIDTGGSLFQGADVGNNTIIPFLLKEGITRLDAVFITHYHKDHCKALLSIIDKINVDKIIIGYKNKKSTLYWDIVKKAEEKNIPIFIVKRGDKIVISKNIKLFVLWPDKIKENKLYEYNENNMSLVLLLQSFDKKILFTGDIEKQSENKLANMNKECDVDIIKVPHHGSSTSSTEEFIKYFEPEVGVISVGNNNFGHPDNQVIKRYEENNVKIYRTDVQGLITVKLYPNSFEICPFVEDKLYLKEIIYINRIELLYLFCYIVMGLILANKYKKYFYTEIKHITK</sequence>
<feature type="domain" description="Metallo-beta-lactamase" evidence="7">
    <location>
        <begin position="526"/>
        <end position="731"/>
    </location>
</feature>
<dbReference type="InterPro" id="IPR025405">
    <property type="entry name" value="DUF4131"/>
</dbReference>
<dbReference type="InterPro" id="IPR001279">
    <property type="entry name" value="Metallo-B-lactamas"/>
</dbReference>
<dbReference type="GO" id="GO:0005886">
    <property type="term" value="C:plasma membrane"/>
    <property type="evidence" value="ECO:0007669"/>
    <property type="project" value="UniProtKB-SubCell"/>
</dbReference>
<dbReference type="GO" id="GO:0030420">
    <property type="term" value="P:establishment of competence for transformation"/>
    <property type="evidence" value="ECO:0007669"/>
    <property type="project" value="InterPro"/>
</dbReference>
<dbReference type="Gene3D" id="3.60.15.10">
    <property type="entry name" value="Ribonuclease Z/Hydroxyacylglutathione hydrolase-like"/>
    <property type="match status" value="1"/>
</dbReference>
<dbReference type="InterPro" id="IPR004477">
    <property type="entry name" value="ComEC_N"/>
</dbReference>
<dbReference type="NCBIfam" id="TIGR00361">
    <property type="entry name" value="ComEC_Rec2"/>
    <property type="match status" value="1"/>
</dbReference>
<name>R1CKN5_9FIRM</name>
<feature type="transmembrane region" description="Helical" evidence="6">
    <location>
        <begin position="463"/>
        <end position="483"/>
    </location>
</feature>
<dbReference type="NCBIfam" id="TIGR00360">
    <property type="entry name" value="ComEC_N-term"/>
    <property type="match status" value="1"/>
</dbReference>
<evidence type="ECO:0000256" key="6">
    <source>
        <dbReference type="SAM" id="Phobius"/>
    </source>
</evidence>
<feature type="transmembrane region" description="Helical" evidence="6">
    <location>
        <begin position="495"/>
        <end position="513"/>
    </location>
</feature>
<feature type="transmembrane region" description="Helical" evidence="6">
    <location>
        <begin position="241"/>
        <end position="262"/>
    </location>
</feature>
<dbReference type="InterPro" id="IPR052159">
    <property type="entry name" value="Competence_DNA_uptake"/>
</dbReference>
<dbReference type="Pfam" id="PF03772">
    <property type="entry name" value="Competence"/>
    <property type="match status" value="1"/>
</dbReference>
<organism evidence="8 9">
    <name type="scientific">Caldisalinibacter kiritimatiensis</name>
    <dbReference type="NCBI Taxonomy" id="1304284"/>
    <lineage>
        <taxon>Bacteria</taxon>
        <taxon>Bacillati</taxon>
        <taxon>Bacillota</taxon>
        <taxon>Tissierellia</taxon>
        <taxon>Tissierellales</taxon>
        <taxon>Thermohalobacteraceae</taxon>
        <taxon>Caldisalinibacter</taxon>
    </lineage>
</organism>
<feature type="transmembrane region" description="Helical" evidence="6">
    <location>
        <begin position="334"/>
        <end position="356"/>
    </location>
</feature>
<feature type="transmembrane region" description="Helical" evidence="6">
    <location>
        <begin position="6"/>
        <end position="22"/>
    </location>
</feature>
<evidence type="ECO:0000256" key="4">
    <source>
        <dbReference type="ARBA" id="ARBA00022989"/>
    </source>
</evidence>
<dbReference type="PANTHER" id="PTHR30619:SF1">
    <property type="entry name" value="RECOMBINATION PROTEIN 2"/>
    <property type="match status" value="1"/>
</dbReference>
<feature type="transmembrane region" description="Helical" evidence="6">
    <location>
        <begin position="368"/>
        <end position="390"/>
    </location>
</feature>
<reference evidence="8 9" key="1">
    <citation type="journal article" date="2015" name="Geomicrobiol. J.">
        <title>Caldisalinibacter kiritimatiensis gen. nov., sp. nov., a moderately thermohalophilic thiosulfate-reducing bacterium from a hypersaline microbial mat.</title>
        <authorList>
            <person name="Ben Hania W."/>
            <person name="Joseph M."/>
            <person name="Fiebig A."/>
            <person name="Bunk B."/>
            <person name="Klenk H.-P."/>
            <person name="Fardeau M.-L."/>
            <person name="Spring S."/>
        </authorList>
    </citation>
    <scope>NUCLEOTIDE SEQUENCE [LARGE SCALE GENOMIC DNA]</scope>
    <source>
        <strain evidence="8 9">L21-TH-D2</strain>
    </source>
</reference>
<dbReference type="SUPFAM" id="SSF56281">
    <property type="entry name" value="Metallo-hydrolase/oxidoreductase"/>
    <property type="match status" value="1"/>
</dbReference>
<dbReference type="CDD" id="cd07731">
    <property type="entry name" value="ComA-like_MBL-fold"/>
    <property type="match status" value="1"/>
</dbReference>
<dbReference type="Proteomes" id="UP000013378">
    <property type="component" value="Unassembled WGS sequence"/>
</dbReference>
<keyword evidence="2" id="KW-1003">Cell membrane</keyword>
<feature type="transmembrane region" description="Helical" evidence="6">
    <location>
        <begin position="53"/>
        <end position="71"/>
    </location>
</feature>
<dbReference type="eggNOG" id="COG2333">
    <property type="taxonomic scope" value="Bacteria"/>
</dbReference>
<evidence type="ECO:0000259" key="7">
    <source>
        <dbReference type="SMART" id="SM00849"/>
    </source>
</evidence>
<accession>R1CKN5</accession>
<evidence type="ECO:0000256" key="5">
    <source>
        <dbReference type="ARBA" id="ARBA00023136"/>
    </source>
</evidence>
<proteinExistence type="predicted"/>
<comment type="subcellular location">
    <subcellularLocation>
        <location evidence="1">Cell membrane</location>
        <topology evidence="1">Multi-pass membrane protein</topology>
    </subcellularLocation>
</comment>
<feature type="transmembrane region" description="Helical" evidence="6">
    <location>
        <begin position="430"/>
        <end position="451"/>
    </location>
</feature>
<dbReference type="OrthoDB" id="9761531at2"/>
<dbReference type="AlphaFoldDB" id="R1CKN5"/>
<feature type="transmembrane region" description="Helical" evidence="6">
    <location>
        <begin position="402"/>
        <end position="423"/>
    </location>
</feature>
<dbReference type="EMBL" id="ARZA01000285">
    <property type="protein sequence ID" value="EOC99285.1"/>
    <property type="molecule type" value="Genomic_DNA"/>
</dbReference>
<dbReference type="InterPro" id="IPR035681">
    <property type="entry name" value="ComA-like_MBL"/>
</dbReference>
<feature type="transmembrane region" description="Helical" evidence="6">
    <location>
        <begin position="29"/>
        <end position="47"/>
    </location>
</feature>
<comment type="caution">
    <text evidence="8">The sequence shown here is derived from an EMBL/GenBank/DDBJ whole genome shotgun (WGS) entry which is preliminary data.</text>
</comment>
<dbReference type="SMART" id="SM00849">
    <property type="entry name" value="Lactamase_B"/>
    <property type="match status" value="1"/>
</dbReference>